<accession>A0A125NU07</accession>
<evidence type="ECO:0000313" key="2">
    <source>
        <dbReference type="EMBL" id="KWT65160.1"/>
    </source>
</evidence>
<dbReference type="STRING" id="121290.APY04_2909"/>
<reference evidence="2 3" key="1">
    <citation type="submission" date="2015-10" db="EMBL/GenBank/DDBJ databases">
        <title>Transcriptomic analysis of a linuron degrading triple-species bacterial consortium.</title>
        <authorList>
            <person name="Albers P."/>
        </authorList>
    </citation>
    <scope>NUCLEOTIDE SEQUENCE [LARGE SCALE GENOMIC DNA]</scope>
    <source>
        <strain evidence="2 3">WDL6</strain>
    </source>
</reference>
<evidence type="ECO:0008006" key="4">
    <source>
        <dbReference type="Google" id="ProtNLM"/>
    </source>
</evidence>
<feature type="transmembrane region" description="Helical" evidence="1">
    <location>
        <begin position="34"/>
        <end position="53"/>
    </location>
</feature>
<keyword evidence="1" id="KW-0472">Membrane</keyword>
<keyword evidence="3" id="KW-1185">Reference proteome</keyword>
<keyword evidence="1" id="KW-1133">Transmembrane helix</keyword>
<evidence type="ECO:0000313" key="3">
    <source>
        <dbReference type="Proteomes" id="UP000059074"/>
    </source>
</evidence>
<name>A0A125NU07_HYPSL</name>
<dbReference type="EMBL" id="LMTR01000082">
    <property type="protein sequence ID" value="KWT65160.1"/>
    <property type="molecule type" value="Genomic_DNA"/>
</dbReference>
<dbReference type="Proteomes" id="UP000059074">
    <property type="component" value="Unassembled WGS sequence"/>
</dbReference>
<proteinExistence type="predicted"/>
<evidence type="ECO:0000256" key="1">
    <source>
        <dbReference type="SAM" id="Phobius"/>
    </source>
</evidence>
<sequence>MRAVLAIAGGYAVTWVLAYWLAKIIPLADSEAVIVTSLLGLLVYPVLMVWAFASPRTTRVFVTFAVVCAAGFLPIVSGGALW</sequence>
<dbReference type="PATRIC" id="fig|121290.4.peg.509"/>
<dbReference type="AlphaFoldDB" id="A0A125NU07"/>
<organism evidence="2 3">
    <name type="scientific">Hyphomicrobium sulfonivorans</name>
    <dbReference type="NCBI Taxonomy" id="121290"/>
    <lineage>
        <taxon>Bacteria</taxon>
        <taxon>Pseudomonadati</taxon>
        <taxon>Pseudomonadota</taxon>
        <taxon>Alphaproteobacteria</taxon>
        <taxon>Hyphomicrobiales</taxon>
        <taxon>Hyphomicrobiaceae</taxon>
        <taxon>Hyphomicrobium</taxon>
    </lineage>
</organism>
<feature type="transmembrane region" description="Helical" evidence="1">
    <location>
        <begin position="60"/>
        <end position="81"/>
    </location>
</feature>
<keyword evidence="1" id="KW-0812">Transmembrane</keyword>
<protein>
    <recommendedName>
        <fullName evidence="4">Iron uptake protein</fullName>
    </recommendedName>
</protein>
<comment type="caution">
    <text evidence="2">The sequence shown here is derived from an EMBL/GenBank/DDBJ whole genome shotgun (WGS) entry which is preliminary data.</text>
</comment>
<gene>
    <name evidence="2" type="ORF">APY04_2909</name>
</gene>